<gene>
    <name evidence="2" type="ORF">J1N35_023464</name>
</gene>
<evidence type="ECO:0000256" key="1">
    <source>
        <dbReference type="SAM" id="SignalP"/>
    </source>
</evidence>
<dbReference type="OrthoDB" id="995555at2759"/>
<sequence length="149" mass="16623">MVMAWILLLGLLGYIYKRKIIEAIEGLTGKVAKLDFQTDNRTIGQCTRLAMFINLDKYMVSQVMVDSIVRRLEYEALLTVCFSYGKYGHVKDLCPPVVANLTQERHVDMMVVSLGDTIGGAKGRKGSKYRSCMDVSGEEIVAWSKGFSG</sequence>
<proteinExistence type="predicted"/>
<keyword evidence="1" id="KW-0732">Signal</keyword>
<comment type="caution">
    <text evidence="2">The sequence shown here is derived from an EMBL/GenBank/DDBJ whole genome shotgun (WGS) entry which is preliminary data.</text>
</comment>
<feature type="signal peptide" evidence="1">
    <location>
        <begin position="1"/>
        <end position="17"/>
    </location>
</feature>
<dbReference type="AlphaFoldDB" id="A0A9D3VIV7"/>
<keyword evidence="3" id="KW-1185">Reference proteome</keyword>
<reference evidence="2 3" key="1">
    <citation type="journal article" date="2021" name="Plant Biotechnol. J.">
        <title>Multi-omics assisted identification of the key and species-specific regulatory components of drought-tolerant mechanisms in Gossypium stocksii.</title>
        <authorList>
            <person name="Yu D."/>
            <person name="Ke L."/>
            <person name="Zhang D."/>
            <person name="Wu Y."/>
            <person name="Sun Y."/>
            <person name="Mei J."/>
            <person name="Sun J."/>
            <person name="Sun Y."/>
        </authorList>
    </citation>
    <scope>NUCLEOTIDE SEQUENCE [LARGE SCALE GENOMIC DNA]</scope>
    <source>
        <strain evidence="3">cv. E1</strain>
        <tissue evidence="2">Leaf</tissue>
    </source>
</reference>
<dbReference type="InterPro" id="IPR040256">
    <property type="entry name" value="At4g02000-like"/>
</dbReference>
<name>A0A9D3VIV7_9ROSI</name>
<dbReference type="PANTHER" id="PTHR31286:SF173">
    <property type="entry name" value="DUF4283 DOMAIN-CONTAINING PROTEIN"/>
    <property type="match status" value="1"/>
</dbReference>
<protein>
    <submittedName>
        <fullName evidence="2">Uncharacterized protein</fullName>
    </submittedName>
</protein>
<evidence type="ECO:0000313" key="3">
    <source>
        <dbReference type="Proteomes" id="UP000828251"/>
    </source>
</evidence>
<evidence type="ECO:0000313" key="2">
    <source>
        <dbReference type="EMBL" id="KAH1083703.1"/>
    </source>
</evidence>
<organism evidence="2 3">
    <name type="scientific">Gossypium stocksii</name>
    <dbReference type="NCBI Taxonomy" id="47602"/>
    <lineage>
        <taxon>Eukaryota</taxon>
        <taxon>Viridiplantae</taxon>
        <taxon>Streptophyta</taxon>
        <taxon>Embryophyta</taxon>
        <taxon>Tracheophyta</taxon>
        <taxon>Spermatophyta</taxon>
        <taxon>Magnoliopsida</taxon>
        <taxon>eudicotyledons</taxon>
        <taxon>Gunneridae</taxon>
        <taxon>Pentapetalae</taxon>
        <taxon>rosids</taxon>
        <taxon>malvids</taxon>
        <taxon>Malvales</taxon>
        <taxon>Malvaceae</taxon>
        <taxon>Malvoideae</taxon>
        <taxon>Gossypium</taxon>
    </lineage>
</organism>
<dbReference type="Proteomes" id="UP000828251">
    <property type="component" value="Unassembled WGS sequence"/>
</dbReference>
<feature type="chain" id="PRO_5038735318" evidence="1">
    <location>
        <begin position="18"/>
        <end position="149"/>
    </location>
</feature>
<accession>A0A9D3VIV7</accession>
<dbReference type="PANTHER" id="PTHR31286">
    <property type="entry name" value="GLYCINE-RICH CELL WALL STRUCTURAL PROTEIN 1.8-LIKE"/>
    <property type="match status" value="1"/>
</dbReference>
<dbReference type="EMBL" id="JAIQCV010000007">
    <property type="protein sequence ID" value="KAH1083703.1"/>
    <property type="molecule type" value="Genomic_DNA"/>
</dbReference>